<comment type="caution">
    <text evidence="2">The sequence shown here is derived from an EMBL/GenBank/DDBJ whole genome shotgun (WGS) entry which is preliminary data.</text>
</comment>
<evidence type="ECO:0000313" key="3">
    <source>
        <dbReference type="Proteomes" id="UP001500618"/>
    </source>
</evidence>
<evidence type="ECO:0000313" key="2">
    <source>
        <dbReference type="EMBL" id="GAA1707800.1"/>
    </source>
</evidence>
<dbReference type="PANTHER" id="PTHR34853:SF1">
    <property type="entry name" value="LIPASE 5"/>
    <property type="match status" value="1"/>
</dbReference>
<dbReference type="Gene3D" id="3.40.50.1820">
    <property type="entry name" value="alpha/beta hydrolase"/>
    <property type="match status" value="1"/>
</dbReference>
<dbReference type="EMBL" id="BAAANY010000032">
    <property type="protein sequence ID" value="GAA1707800.1"/>
    <property type="molecule type" value="Genomic_DNA"/>
</dbReference>
<dbReference type="Pfam" id="PF03583">
    <property type="entry name" value="LIP"/>
    <property type="match status" value="1"/>
</dbReference>
<keyword evidence="3" id="KW-1185">Reference proteome</keyword>
<accession>A0ABN2IM42</accession>
<proteinExistence type="predicted"/>
<dbReference type="PIRSF" id="PIRSF029171">
    <property type="entry name" value="Esterase_LipA"/>
    <property type="match status" value="1"/>
</dbReference>
<feature type="chain" id="PRO_5046101354" evidence="1">
    <location>
        <begin position="35"/>
        <end position="401"/>
    </location>
</feature>
<reference evidence="2 3" key="1">
    <citation type="journal article" date="2019" name="Int. J. Syst. Evol. Microbiol.">
        <title>The Global Catalogue of Microorganisms (GCM) 10K type strain sequencing project: providing services to taxonomists for standard genome sequencing and annotation.</title>
        <authorList>
            <consortium name="The Broad Institute Genomics Platform"/>
            <consortium name="The Broad Institute Genome Sequencing Center for Infectious Disease"/>
            <person name="Wu L."/>
            <person name="Ma J."/>
        </authorList>
    </citation>
    <scope>NUCLEOTIDE SEQUENCE [LARGE SCALE GENOMIC DNA]</scope>
    <source>
        <strain evidence="2 3">JCM 14718</strain>
    </source>
</reference>
<dbReference type="SUPFAM" id="SSF53474">
    <property type="entry name" value="alpha/beta-Hydrolases"/>
    <property type="match status" value="1"/>
</dbReference>
<feature type="signal peptide" evidence="1">
    <location>
        <begin position="1"/>
        <end position="34"/>
    </location>
</feature>
<sequence length="401" mass="42724">MTTPRWRALSIALATLLSCLLVGASGTAAHAAQAAPAAVLPPDQDPFYQPPAGFEASSPGTILRERQVAASTYLIPVPARVFQVLVRTNDANDQAIATVSTVVVPLTPYPGKRPLLSFQIAIDSLGRDCNPSYELRQGTELDSTGIWTPLSYGWAAVITDFEGPKMTFAVGRVAGHATLDGIRAALTLPEAGLDVTTPIAGWGYSGGGQATAWAAQMQPGYAPELNVKGWVAGDFPGDLKKTLVGVDGGPFSGFTLGAVVGMQRQYPELTSLFNDKGKQLESKIGKQCLVQLVSTNTFQKVSDYTTADVVTDPRTQRMFADNSTGATAPSAPVLFQQSPLDEIIRPDFNIDTYHSWCAKGSTVQYQDYPVPEHVLNLFATIPNSLVWLTSRFAGLPASSTC</sequence>
<keyword evidence="1" id="KW-0732">Signal</keyword>
<evidence type="ECO:0000256" key="1">
    <source>
        <dbReference type="SAM" id="SignalP"/>
    </source>
</evidence>
<dbReference type="InterPro" id="IPR029058">
    <property type="entry name" value="AB_hydrolase_fold"/>
</dbReference>
<dbReference type="InterPro" id="IPR005152">
    <property type="entry name" value="Lipase_secreted"/>
</dbReference>
<organism evidence="2 3">
    <name type="scientific">Fodinicola feengrottensis</name>
    <dbReference type="NCBI Taxonomy" id="435914"/>
    <lineage>
        <taxon>Bacteria</taxon>
        <taxon>Bacillati</taxon>
        <taxon>Actinomycetota</taxon>
        <taxon>Actinomycetes</taxon>
        <taxon>Mycobacteriales</taxon>
        <taxon>Fodinicola</taxon>
    </lineage>
</organism>
<protein>
    <submittedName>
        <fullName evidence="2">Lipase family protein</fullName>
    </submittedName>
</protein>
<name>A0ABN2IM42_9ACTN</name>
<dbReference type="PANTHER" id="PTHR34853">
    <property type="match status" value="1"/>
</dbReference>
<dbReference type="Proteomes" id="UP001500618">
    <property type="component" value="Unassembled WGS sequence"/>
</dbReference>
<dbReference type="Gene3D" id="1.10.260.130">
    <property type="match status" value="1"/>
</dbReference>
<dbReference type="RefSeq" id="WP_163572558.1">
    <property type="nucleotide sequence ID" value="NZ_BAAANY010000032.1"/>
</dbReference>
<gene>
    <name evidence="2" type="ORF">GCM10009765_66680</name>
</gene>
<dbReference type="PROSITE" id="PS51257">
    <property type="entry name" value="PROKAR_LIPOPROTEIN"/>
    <property type="match status" value="1"/>
</dbReference>